<evidence type="ECO:0000313" key="4">
    <source>
        <dbReference type="EMBL" id="KAK3360762.1"/>
    </source>
</evidence>
<feature type="domain" description="Nephrocystin 3-like N-terminal" evidence="3">
    <location>
        <begin position="222"/>
        <end position="326"/>
    </location>
</feature>
<keyword evidence="5" id="KW-1185">Reference proteome</keyword>
<gene>
    <name evidence="4" type="ORF">B0T25DRAFT_565638</name>
</gene>
<evidence type="ECO:0000256" key="1">
    <source>
        <dbReference type="ARBA" id="ARBA00022737"/>
    </source>
</evidence>
<dbReference type="PANTHER" id="PTHR10039">
    <property type="entry name" value="AMELOGENIN"/>
    <property type="match status" value="1"/>
</dbReference>
<reference evidence="4" key="1">
    <citation type="journal article" date="2023" name="Mol. Phylogenet. Evol.">
        <title>Genome-scale phylogeny and comparative genomics of the fungal order Sordariales.</title>
        <authorList>
            <person name="Hensen N."/>
            <person name="Bonometti L."/>
            <person name="Westerberg I."/>
            <person name="Brannstrom I.O."/>
            <person name="Guillou S."/>
            <person name="Cros-Aarteil S."/>
            <person name="Calhoun S."/>
            <person name="Haridas S."/>
            <person name="Kuo A."/>
            <person name="Mondo S."/>
            <person name="Pangilinan J."/>
            <person name="Riley R."/>
            <person name="LaButti K."/>
            <person name="Andreopoulos B."/>
            <person name="Lipzen A."/>
            <person name="Chen C."/>
            <person name="Yan M."/>
            <person name="Daum C."/>
            <person name="Ng V."/>
            <person name="Clum A."/>
            <person name="Steindorff A."/>
            <person name="Ohm R.A."/>
            <person name="Martin F."/>
            <person name="Silar P."/>
            <person name="Natvig D.O."/>
            <person name="Lalanne C."/>
            <person name="Gautier V."/>
            <person name="Ament-Velasquez S.L."/>
            <person name="Kruys A."/>
            <person name="Hutchinson M.I."/>
            <person name="Powell A.J."/>
            <person name="Barry K."/>
            <person name="Miller A.N."/>
            <person name="Grigoriev I.V."/>
            <person name="Debuchy R."/>
            <person name="Gladieux P."/>
            <person name="Hiltunen Thoren M."/>
            <person name="Johannesson H."/>
        </authorList>
    </citation>
    <scope>NUCLEOTIDE SEQUENCE</scope>
    <source>
        <strain evidence="4">CBS 955.72</strain>
    </source>
</reference>
<keyword evidence="1" id="KW-0677">Repeat</keyword>
<dbReference type="EMBL" id="JAUIQD010000002">
    <property type="protein sequence ID" value="KAK3360762.1"/>
    <property type="molecule type" value="Genomic_DNA"/>
</dbReference>
<evidence type="ECO:0000313" key="5">
    <source>
        <dbReference type="Proteomes" id="UP001275084"/>
    </source>
</evidence>
<name>A0AAJ0HSZ5_9PEZI</name>
<dbReference type="InterPro" id="IPR031352">
    <property type="entry name" value="SesA"/>
</dbReference>
<evidence type="ECO:0000259" key="3">
    <source>
        <dbReference type="Pfam" id="PF24883"/>
    </source>
</evidence>
<sequence>MPTREIPNAQCSINRILSSLPEAFRKIRDGLPFVQKVLQDARKKIDGQQLSNEESKATLAIIDPCHDKAKELKRIFDEVVEYTKDQDTGDWARIRAAYHKALRGIKAHRVKILMKDILEGLQKLALSQLFISVMQKHLKAIEKAIEELSNVEPSLANPEVENSGAIYGSQTVTEGAIAQQNNSQGDGNTFNSGNATTIDLPTANHAAFDFRANDHSALCHPDTWADLLHQIQAWLFSHEPRVSQFLRSAVGSNPAIATKALREQFEKLILQPLSQVHRGSRDSTIAIVIDALGKCECEDDVKLIIRLFSQAMDLASIHLRVFITSRPELPIRLGFKDIRGNYQDLALDDYNSQDFDDEQLSPNWPGEHIQTLVRMTTPLFIFAATICRFVADETWLDPMGQLVKVLNHQSGPGSDLDKLDLAYLPVLDQLVAGKTDRARNLLASEFQKIVGPIVLLPEPLSASSLSQLLSTPATSIARTLNLLHAVLDVPSRSDSLIRMDHLSFRDFLVDPDKRRTNPFWVDERATHEMIAARCLALLSGSGHLRKDICNLEMSGITRMDATIRVDNASAQNGTVRINVLKRSLESSARLTVV</sequence>
<reference evidence="4" key="2">
    <citation type="submission" date="2023-06" db="EMBL/GenBank/DDBJ databases">
        <authorList>
            <consortium name="Lawrence Berkeley National Laboratory"/>
            <person name="Haridas S."/>
            <person name="Hensen N."/>
            <person name="Bonometti L."/>
            <person name="Westerberg I."/>
            <person name="Brannstrom I.O."/>
            <person name="Guillou S."/>
            <person name="Cros-Aarteil S."/>
            <person name="Calhoun S."/>
            <person name="Kuo A."/>
            <person name="Mondo S."/>
            <person name="Pangilinan J."/>
            <person name="Riley R."/>
            <person name="Labutti K."/>
            <person name="Andreopoulos B."/>
            <person name="Lipzen A."/>
            <person name="Chen C."/>
            <person name="Yanf M."/>
            <person name="Daum C."/>
            <person name="Ng V."/>
            <person name="Clum A."/>
            <person name="Steindorff A."/>
            <person name="Ohm R."/>
            <person name="Martin F."/>
            <person name="Silar P."/>
            <person name="Natvig D."/>
            <person name="Lalanne C."/>
            <person name="Gautier V."/>
            <person name="Ament-Velasquez S.L."/>
            <person name="Kruys A."/>
            <person name="Hutchinson M.I."/>
            <person name="Powell A.J."/>
            <person name="Barry K."/>
            <person name="Miller A.N."/>
            <person name="Grigoriev I.V."/>
            <person name="Debuchy R."/>
            <person name="Gladieux P."/>
            <person name="Thoren M.H."/>
            <person name="Johannesson H."/>
        </authorList>
    </citation>
    <scope>NUCLEOTIDE SEQUENCE</scope>
    <source>
        <strain evidence="4">CBS 955.72</strain>
    </source>
</reference>
<proteinExistence type="predicted"/>
<dbReference type="PANTHER" id="PTHR10039:SF14">
    <property type="entry name" value="NACHT DOMAIN-CONTAINING PROTEIN"/>
    <property type="match status" value="1"/>
</dbReference>
<accession>A0AAJ0HSZ5</accession>
<dbReference type="Proteomes" id="UP001275084">
    <property type="component" value="Unassembled WGS sequence"/>
</dbReference>
<dbReference type="InterPro" id="IPR056884">
    <property type="entry name" value="NPHP3-like_N"/>
</dbReference>
<organism evidence="4 5">
    <name type="scientific">Lasiosphaeria hispida</name>
    <dbReference type="NCBI Taxonomy" id="260671"/>
    <lineage>
        <taxon>Eukaryota</taxon>
        <taxon>Fungi</taxon>
        <taxon>Dikarya</taxon>
        <taxon>Ascomycota</taxon>
        <taxon>Pezizomycotina</taxon>
        <taxon>Sordariomycetes</taxon>
        <taxon>Sordariomycetidae</taxon>
        <taxon>Sordariales</taxon>
        <taxon>Lasiosphaeriaceae</taxon>
        <taxon>Lasiosphaeria</taxon>
    </lineage>
</organism>
<comment type="caution">
    <text evidence="4">The sequence shown here is derived from an EMBL/GenBank/DDBJ whole genome shotgun (WGS) entry which is preliminary data.</text>
</comment>
<protein>
    <recommendedName>
        <fullName evidence="6">NACHT-NTPase and P-loop NTPases N-terminal domain-containing protein</fullName>
    </recommendedName>
</protein>
<dbReference type="AlphaFoldDB" id="A0AAJ0HSZ5"/>
<evidence type="ECO:0000259" key="2">
    <source>
        <dbReference type="Pfam" id="PF17107"/>
    </source>
</evidence>
<evidence type="ECO:0008006" key="6">
    <source>
        <dbReference type="Google" id="ProtNLM"/>
    </source>
</evidence>
<dbReference type="Pfam" id="PF24883">
    <property type="entry name" value="NPHP3_N"/>
    <property type="match status" value="1"/>
</dbReference>
<feature type="domain" description="NACHT-NTPase and P-loop NTPases N-terminal" evidence="2">
    <location>
        <begin position="17"/>
        <end position="124"/>
    </location>
</feature>
<dbReference type="Pfam" id="PF17107">
    <property type="entry name" value="SesA"/>
    <property type="match status" value="1"/>
</dbReference>